<proteinExistence type="predicted"/>
<evidence type="ECO:0000256" key="3">
    <source>
        <dbReference type="ARBA" id="ARBA00022723"/>
    </source>
</evidence>
<comment type="cofactor">
    <cofactor evidence="2">
        <name>Mg(2+)</name>
        <dbReference type="ChEBI" id="CHEBI:18420"/>
    </cofactor>
</comment>
<dbReference type="InterPro" id="IPR015797">
    <property type="entry name" value="NUDIX_hydrolase-like_dom_sf"/>
</dbReference>
<evidence type="ECO:0000256" key="2">
    <source>
        <dbReference type="ARBA" id="ARBA00001946"/>
    </source>
</evidence>
<dbReference type="InterPro" id="IPR039121">
    <property type="entry name" value="NUDT19"/>
</dbReference>
<keyword evidence="6" id="KW-0464">Manganese</keyword>
<feature type="compositionally biased region" description="Basic and acidic residues" evidence="7">
    <location>
        <begin position="8"/>
        <end position="20"/>
    </location>
</feature>
<evidence type="ECO:0000313" key="10">
    <source>
        <dbReference type="Proteomes" id="UP000076577"/>
    </source>
</evidence>
<dbReference type="SUPFAM" id="SSF55811">
    <property type="entry name" value="Nudix"/>
    <property type="match status" value="1"/>
</dbReference>
<feature type="domain" description="Nudix hydrolase" evidence="8">
    <location>
        <begin position="27"/>
        <end position="224"/>
    </location>
</feature>
<dbReference type="PROSITE" id="PS51462">
    <property type="entry name" value="NUDIX"/>
    <property type="match status" value="1"/>
</dbReference>
<evidence type="ECO:0000259" key="8">
    <source>
        <dbReference type="PROSITE" id="PS51462"/>
    </source>
</evidence>
<evidence type="ECO:0000256" key="1">
    <source>
        <dbReference type="ARBA" id="ARBA00001936"/>
    </source>
</evidence>
<name>A0A165TWB1_9HYPH</name>
<dbReference type="STRING" id="989403.SAMN05421798_11437"/>
<dbReference type="GO" id="GO:0016818">
    <property type="term" value="F:hydrolase activity, acting on acid anhydrides, in phosphorus-containing anhydrides"/>
    <property type="evidence" value="ECO:0007669"/>
    <property type="project" value="InterPro"/>
</dbReference>
<evidence type="ECO:0000256" key="7">
    <source>
        <dbReference type="SAM" id="MobiDB-lite"/>
    </source>
</evidence>
<evidence type="ECO:0000313" key="9">
    <source>
        <dbReference type="EMBL" id="KZL06712.1"/>
    </source>
</evidence>
<dbReference type="AlphaFoldDB" id="A0A165TWB1"/>
<dbReference type="PANTHER" id="PTHR12318">
    <property type="entry name" value="TESTOSTERONE-REGULATED PROTEIN RP2"/>
    <property type="match status" value="1"/>
</dbReference>
<protein>
    <submittedName>
        <fullName evidence="9">NUDIX domain protein</fullName>
    </submittedName>
</protein>
<gene>
    <name evidence="9" type="ORF">PsAD2_04225</name>
</gene>
<dbReference type="EMBL" id="LMCB01000139">
    <property type="protein sequence ID" value="KZL06712.1"/>
    <property type="molecule type" value="Genomic_DNA"/>
</dbReference>
<dbReference type="PANTHER" id="PTHR12318:SF0">
    <property type="entry name" value="ACYL-COENZYME A DIPHOSPHATASE NUDT19"/>
    <property type="match status" value="1"/>
</dbReference>
<keyword evidence="10" id="KW-1185">Reference proteome</keyword>
<keyword evidence="5" id="KW-0460">Magnesium</keyword>
<comment type="caution">
    <text evidence="9">The sequence shown here is derived from an EMBL/GenBank/DDBJ whole genome shotgun (WGS) entry which is preliminary data.</text>
</comment>
<evidence type="ECO:0000256" key="5">
    <source>
        <dbReference type="ARBA" id="ARBA00022842"/>
    </source>
</evidence>
<reference evidence="9 10" key="1">
    <citation type="journal article" date="2016" name="Front. Microbiol.">
        <title>Comparative Genomic Analysis Reveals a Diverse Repertoire of Genes Involved in Prokaryote-Eukaryote Interactions within the Pseudovibrio Genus.</title>
        <authorList>
            <person name="Romano S."/>
            <person name="Fernandez-Guerra A."/>
            <person name="Reen F.J."/>
            <person name="Glockner F.O."/>
            <person name="Crowley S.P."/>
            <person name="O'Sullivan O."/>
            <person name="Cotter P.D."/>
            <person name="Adams C."/>
            <person name="Dobson A.D."/>
            <person name="O'Gara F."/>
        </authorList>
    </citation>
    <scope>NUCLEOTIDE SEQUENCE [LARGE SCALE GENOMIC DNA]</scope>
    <source>
        <strain evidence="9 10">Ad2</strain>
    </source>
</reference>
<dbReference type="CDD" id="cd18870">
    <property type="entry name" value="NUDIX_AcylCoAdiphos_Nudt19"/>
    <property type="match status" value="1"/>
</dbReference>
<evidence type="ECO:0000256" key="4">
    <source>
        <dbReference type="ARBA" id="ARBA00022801"/>
    </source>
</evidence>
<accession>A0A165TWB1</accession>
<keyword evidence="4" id="KW-0378">Hydrolase</keyword>
<dbReference type="OrthoDB" id="9805905at2"/>
<dbReference type="Proteomes" id="UP000076577">
    <property type="component" value="Unassembled WGS sequence"/>
</dbReference>
<feature type="region of interest" description="Disordered" evidence="7">
    <location>
        <begin position="1"/>
        <end position="29"/>
    </location>
</feature>
<dbReference type="RefSeq" id="WP_068010379.1">
    <property type="nucleotide sequence ID" value="NZ_FOFM01000014.1"/>
</dbReference>
<evidence type="ECO:0000256" key="6">
    <source>
        <dbReference type="ARBA" id="ARBA00023211"/>
    </source>
</evidence>
<dbReference type="InterPro" id="IPR000086">
    <property type="entry name" value="NUDIX_hydrolase_dom"/>
</dbReference>
<sequence>MSTQDLTNEVKVERTEENNDPKAQPLRPKDASTLLILDRKEDGSLHLLMGKRHMAHKFMPGKFVFPGGRVDSDDSRVQYASDYHPDVLTKLNYDKKQIKTESRLRALAIAAVRETYEEAGLFIGRKSVAIEGTVGPGFEAFDELGIMPDLEPLRFVARAITPPGRTRRFDARFFAVWADQIAHTLETGIGPTEELEELQWLPIAQCKELDLPRITLAVLTDLENRLANDPDLSPDGPVPYYYWKQDGFAREEI</sequence>
<dbReference type="GO" id="GO:0046872">
    <property type="term" value="F:metal ion binding"/>
    <property type="evidence" value="ECO:0007669"/>
    <property type="project" value="UniProtKB-KW"/>
</dbReference>
<dbReference type="Gene3D" id="3.90.79.10">
    <property type="entry name" value="Nucleoside Triphosphate Pyrophosphohydrolase"/>
    <property type="match status" value="1"/>
</dbReference>
<keyword evidence="3" id="KW-0479">Metal-binding</keyword>
<comment type="cofactor">
    <cofactor evidence="1">
        <name>Mn(2+)</name>
        <dbReference type="ChEBI" id="CHEBI:29035"/>
    </cofactor>
</comment>
<organism evidence="9 10">
    <name type="scientific">Pseudovibrio axinellae</name>
    <dbReference type="NCBI Taxonomy" id="989403"/>
    <lineage>
        <taxon>Bacteria</taxon>
        <taxon>Pseudomonadati</taxon>
        <taxon>Pseudomonadota</taxon>
        <taxon>Alphaproteobacteria</taxon>
        <taxon>Hyphomicrobiales</taxon>
        <taxon>Stappiaceae</taxon>
        <taxon>Pseudovibrio</taxon>
    </lineage>
</organism>
<dbReference type="PATRIC" id="fig|989403.3.peg.4617"/>